<dbReference type="InterPro" id="IPR000477">
    <property type="entry name" value="RT_dom"/>
</dbReference>
<sequence>VATNRIVKIAQRIIKPSQTAFLPSRNIMERAIILHETLHDMHRKILRGVIPNLVEDGLSILKYVDDTIIFMDHDLKQAKNLKLILYVFEQLSGLKINFHKSEIFCFGAAKDSESLYSHLFGCKLATYLFHYLGIKIHFTKLNNKD</sequence>
<dbReference type="Proteomes" id="UP001341281">
    <property type="component" value="Chromosome 07"/>
</dbReference>
<dbReference type="PROSITE" id="PS50878">
    <property type="entry name" value="RT_POL"/>
    <property type="match status" value="1"/>
</dbReference>
<protein>
    <recommendedName>
        <fullName evidence="1">Reverse transcriptase domain-containing protein</fullName>
    </recommendedName>
</protein>
<evidence type="ECO:0000313" key="3">
    <source>
        <dbReference type="Proteomes" id="UP001341281"/>
    </source>
</evidence>
<feature type="domain" description="Reverse transcriptase" evidence="1">
    <location>
        <begin position="1"/>
        <end position="136"/>
    </location>
</feature>
<accession>A0AAQ3U587</accession>
<evidence type="ECO:0000313" key="2">
    <source>
        <dbReference type="EMBL" id="WVZ85606.1"/>
    </source>
</evidence>
<evidence type="ECO:0000259" key="1">
    <source>
        <dbReference type="PROSITE" id="PS50878"/>
    </source>
</evidence>
<proteinExistence type="predicted"/>
<dbReference type="PANTHER" id="PTHR33116">
    <property type="entry name" value="REVERSE TRANSCRIPTASE ZINC-BINDING DOMAIN-CONTAINING PROTEIN-RELATED-RELATED"/>
    <property type="match status" value="1"/>
</dbReference>
<feature type="non-terminal residue" evidence="2">
    <location>
        <position position="145"/>
    </location>
</feature>
<gene>
    <name evidence="2" type="ORF">U9M48_032512</name>
</gene>
<dbReference type="AlphaFoldDB" id="A0AAQ3U587"/>
<dbReference type="PANTHER" id="PTHR33116:SF87">
    <property type="entry name" value="OS01G0158850 PROTEIN"/>
    <property type="match status" value="1"/>
</dbReference>
<name>A0AAQ3U587_PASNO</name>
<organism evidence="2 3">
    <name type="scientific">Paspalum notatum var. saurae</name>
    <dbReference type="NCBI Taxonomy" id="547442"/>
    <lineage>
        <taxon>Eukaryota</taxon>
        <taxon>Viridiplantae</taxon>
        <taxon>Streptophyta</taxon>
        <taxon>Embryophyta</taxon>
        <taxon>Tracheophyta</taxon>
        <taxon>Spermatophyta</taxon>
        <taxon>Magnoliopsida</taxon>
        <taxon>Liliopsida</taxon>
        <taxon>Poales</taxon>
        <taxon>Poaceae</taxon>
        <taxon>PACMAD clade</taxon>
        <taxon>Panicoideae</taxon>
        <taxon>Andropogonodae</taxon>
        <taxon>Paspaleae</taxon>
        <taxon>Paspalinae</taxon>
        <taxon>Paspalum</taxon>
    </lineage>
</organism>
<keyword evidence="3" id="KW-1185">Reference proteome</keyword>
<dbReference type="EMBL" id="CP144751">
    <property type="protein sequence ID" value="WVZ85606.1"/>
    <property type="molecule type" value="Genomic_DNA"/>
</dbReference>
<reference evidence="2 3" key="1">
    <citation type="submission" date="2024-02" db="EMBL/GenBank/DDBJ databases">
        <title>High-quality chromosome-scale genome assembly of Pensacola bahiagrass (Paspalum notatum Flugge var. saurae).</title>
        <authorList>
            <person name="Vega J.M."/>
            <person name="Podio M."/>
            <person name="Orjuela J."/>
            <person name="Siena L.A."/>
            <person name="Pessino S.C."/>
            <person name="Combes M.C."/>
            <person name="Mariac C."/>
            <person name="Albertini E."/>
            <person name="Pupilli F."/>
            <person name="Ortiz J.P.A."/>
            <person name="Leblanc O."/>
        </authorList>
    </citation>
    <scope>NUCLEOTIDE SEQUENCE [LARGE SCALE GENOMIC DNA]</scope>
    <source>
        <strain evidence="2">R1</strain>
        <tissue evidence="2">Leaf</tissue>
    </source>
</reference>